<dbReference type="EMBL" id="VSSQ01027564">
    <property type="protein sequence ID" value="MPM76873.1"/>
    <property type="molecule type" value="Genomic_DNA"/>
</dbReference>
<evidence type="ECO:0000313" key="1">
    <source>
        <dbReference type="EMBL" id="MPM76873.1"/>
    </source>
</evidence>
<accession>A0A645CIY2</accession>
<comment type="caution">
    <text evidence="1">The sequence shown here is derived from an EMBL/GenBank/DDBJ whole genome shotgun (WGS) entry which is preliminary data.</text>
</comment>
<sequence length="101" mass="11728">MTDNEPFRIKSQEGKTLIRMLEDVLKGKILDGFLEKFEDARDTFFDCLDDEEAEVLDEAVFLLSLYEPDEKIYEAERRQGVLNGKETLQAVEKLLKKVVVE</sequence>
<gene>
    <name evidence="1" type="ORF">SDC9_123872</name>
</gene>
<protein>
    <recommendedName>
        <fullName evidence="2">Colicin D immunity protein domain-containing protein</fullName>
    </recommendedName>
</protein>
<reference evidence="1" key="1">
    <citation type="submission" date="2019-08" db="EMBL/GenBank/DDBJ databases">
        <authorList>
            <person name="Kucharzyk K."/>
            <person name="Murdoch R.W."/>
            <person name="Higgins S."/>
            <person name="Loffler F."/>
        </authorList>
    </citation>
    <scope>NUCLEOTIDE SEQUENCE</scope>
</reference>
<dbReference type="AlphaFoldDB" id="A0A645CIY2"/>
<evidence type="ECO:0008006" key="2">
    <source>
        <dbReference type="Google" id="ProtNLM"/>
    </source>
</evidence>
<proteinExistence type="predicted"/>
<name>A0A645CIY2_9ZZZZ</name>
<organism evidence="1">
    <name type="scientific">bioreactor metagenome</name>
    <dbReference type="NCBI Taxonomy" id="1076179"/>
    <lineage>
        <taxon>unclassified sequences</taxon>
        <taxon>metagenomes</taxon>
        <taxon>ecological metagenomes</taxon>
    </lineage>
</organism>